<feature type="region of interest" description="Disordered" evidence="1">
    <location>
        <begin position="585"/>
        <end position="615"/>
    </location>
</feature>
<evidence type="ECO:0000313" key="2">
    <source>
        <dbReference type="EMBL" id="KAG8454238.1"/>
    </source>
</evidence>
<evidence type="ECO:0000313" key="3">
    <source>
        <dbReference type="Proteomes" id="UP000812440"/>
    </source>
</evidence>
<organism evidence="2 3">
    <name type="scientific">Hymenochirus boettgeri</name>
    <name type="common">Congo dwarf clawed frog</name>
    <dbReference type="NCBI Taxonomy" id="247094"/>
    <lineage>
        <taxon>Eukaryota</taxon>
        <taxon>Metazoa</taxon>
        <taxon>Chordata</taxon>
        <taxon>Craniata</taxon>
        <taxon>Vertebrata</taxon>
        <taxon>Euteleostomi</taxon>
        <taxon>Amphibia</taxon>
        <taxon>Batrachia</taxon>
        <taxon>Anura</taxon>
        <taxon>Pipoidea</taxon>
        <taxon>Pipidae</taxon>
        <taxon>Pipinae</taxon>
        <taxon>Hymenochirus</taxon>
    </lineage>
</organism>
<feature type="compositionally biased region" description="Basic and acidic residues" evidence="1">
    <location>
        <begin position="432"/>
        <end position="445"/>
    </location>
</feature>
<keyword evidence="3" id="KW-1185">Reference proteome</keyword>
<dbReference type="Proteomes" id="UP000812440">
    <property type="component" value="Chromosome 1"/>
</dbReference>
<gene>
    <name evidence="2" type="ORF">GDO86_000760</name>
</gene>
<dbReference type="OrthoDB" id="9909926at2759"/>
<accession>A0A8T2KC45</accession>
<protein>
    <submittedName>
        <fullName evidence="2">Uncharacterized protein</fullName>
    </submittedName>
</protein>
<feature type="compositionally biased region" description="Basic and acidic residues" evidence="1">
    <location>
        <begin position="129"/>
        <end position="145"/>
    </location>
</feature>
<feature type="compositionally biased region" description="Basic and acidic residues" evidence="1">
    <location>
        <begin position="313"/>
        <end position="332"/>
    </location>
</feature>
<feature type="compositionally biased region" description="Basic and acidic residues" evidence="1">
    <location>
        <begin position="542"/>
        <end position="561"/>
    </location>
</feature>
<reference evidence="2" key="1">
    <citation type="thesis" date="2020" institute="ProQuest LLC" country="789 East Eisenhower Parkway, Ann Arbor, MI, USA">
        <title>Comparative Genomics and Chromosome Evolution.</title>
        <authorList>
            <person name="Mudd A.B."/>
        </authorList>
    </citation>
    <scope>NUCLEOTIDE SEQUENCE</scope>
    <source>
        <strain evidence="2">Female2</strain>
        <tissue evidence="2">Blood</tissue>
    </source>
</reference>
<name>A0A8T2KC45_9PIPI</name>
<comment type="caution">
    <text evidence="2">The sequence shown here is derived from an EMBL/GenBank/DDBJ whole genome shotgun (WGS) entry which is preliminary data.</text>
</comment>
<feature type="compositionally biased region" description="Polar residues" evidence="1">
    <location>
        <begin position="333"/>
        <end position="355"/>
    </location>
</feature>
<feature type="compositionally biased region" description="Basic and acidic residues" evidence="1">
    <location>
        <begin position="356"/>
        <end position="414"/>
    </location>
</feature>
<feature type="compositionally biased region" description="Low complexity" evidence="1">
    <location>
        <begin position="419"/>
        <end position="431"/>
    </location>
</feature>
<dbReference type="EMBL" id="JAACNH010000001">
    <property type="protein sequence ID" value="KAG8454238.1"/>
    <property type="molecule type" value="Genomic_DNA"/>
</dbReference>
<sequence>MGNVGTCGQNGTQNGTSPCLQKKCETCKYIHTGDRIPIPGTQHRFEIKGTFSCKSSNVVYLILCSRCPSGLYVGETGQTLRQKMNSHRFTINNNKRDVPVTEQPVLSNDNTSDSSESKDITETEEEKSEEDRQHQAQPNIKERENNSQNDDDDEAHDHKDETQNIDSINSSEESTDIQKEHDDDDDYDDNVNVQSGERSHSKENVICGDNSKDNENNPNNIINKEMQNDDSDPLLGGPSDSSMNIGISLSTSKESKWKASEFSTVIIGRHKLSKNSGEDKLISEDTSSLEHRGSNHKRRRVYFNNKTRQISSKSHESSHSEENRHSDKEAGSSKEQFSISMEGTAQSYSKSSSNEDFTHDASSSKEYISHSKESATDSKEGTGKDRQVKKVDFQYKDIKQSKDVSQSKEDKQTKDGTCSSEEVSQVKQSQKSSKESKTLNKHEKLFLGIANRSAETKDVTDPTSEEESSSKESKLMGTNGSLHDSKSSTISSASKEDSTSNSIDEATSSVSKEDSTSNSINEATLRMKENITEEEEESNSNESKESREEYPSESSESKEVGKASISNEIESRRLMFGIYQRKAIGNDNDCQDDAPDLTYLNRSQDTPPLLCGTSS</sequence>
<dbReference type="AlphaFoldDB" id="A0A8T2KC45"/>
<feature type="compositionally biased region" description="Low complexity" evidence="1">
    <location>
        <begin position="216"/>
        <end position="225"/>
    </location>
</feature>
<feature type="compositionally biased region" description="Polar residues" evidence="1">
    <location>
        <begin position="600"/>
        <end position="615"/>
    </location>
</feature>
<feature type="region of interest" description="Disordered" evidence="1">
    <location>
        <begin position="90"/>
        <end position="246"/>
    </location>
</feature>
<feature type="compositionally biased region" description="Basic and acidic residues" evidence="1">
    <location>
        <begin position="276"/>
        <end position="293"/>
    </location>
</feature>
<feature type="region of interest" description="Disordered" evidence="1">
    <location>
        <begin position="267"/>
        <end position="570"/>
    </location>
</feature>
<evidence type="ECO:0000256" key="1">
    <source>
        <dbReference type="SAM" id="MobiDB-lite"/>
    </source>
</evidence>
<proteinExistence type="predicted"/>
<feature type="compositionally biased region" description="Polar residues" evidence="1">
    <location>
        <begin position="501"/>
        <end position="522"/>
    </location>
</feature>